<keyword evidence="1" id="KW-0812">Transmembrane</keyword>
<accession>A0ABV0INQ6</accession>
<sequence length="155" mass="17963">MIYLHGKCSNFLDKFFVFFIICMFFLIVFSMLTKHESGEHLVMMVSDASILDGCGADVVYRYNNDKIMIGSYRVLRKVSMKSWSEKVARACIRKFINNGWVGVNNVYCKKGVVMEINQFGESFKGEEVVVIDMEYGFSQSRLCDKIGEKNQQQKW</sequence>
<evidence type="ECO:0000313" key="2">
    <source>
        <dbReference type="EMBL" id="MEO9382922.1"/>
    </source>
</evidence>
<dbReference type="RefSeq" id="WP_145964103.1">
    <property type="nucleotide sequence ID" value="NZ_CP029495.1"/>
</dbReference>
<reference evidence="2 3" key="1">
    <citation type="submission" date="2024-05" db="EMBL/GenBank/DDBJ databases">
        <authorList>
            <person name="De Oliveira J.P."/>
            <person name="Noriler S.A."/>
            <person name="De Oliveira A.G."/>
            <person name="Sipoli D.S."/>
        </authorList>
    </citation>
    <scope>NUCLEOTIDE SEQUENCE [LARGE SCALE GENOMIC DNA]</scope>
    <source>
        <strain evidence="2 3">LABIM192</strain>
    </source>
</reference>
<evidence type="ECO:0000256" key="1">
    <source>
        <dbReference type="SAM" id="Phobius"/>
    </source>
</evidence>
<name>A0ABV0INQ6_9NEIS</name>
<feature type="transmembrane region" description="Helical" evidence="1">
    <location>
        <begin position="15"/>
        <end position="33"/>
    </location>
</feature>
<dbReference type="Proteomes" id="UP001462502">
    <property type="component" value="Unassembled WGS sequence"/>
</dbReference>
<protein>
    <submittedName>
        <fullName evidence="2">Uncharacterized protein</fullName>
    </submittedName>
</protein>
<proteinExistence type="predicted"/>
<gene>
    <name evidence="2" type="ORF">ABI908_02170</name>
</gene>
<keyword evidence="3" id="KW-1185">Reference proteome</keyword>
<evidence type="ECO:0000313" key="3">
    <source>
        <dbReference type="Proteomes" id="UP001462502"/>
    </source>
</evidence>
<keyword evidence="1" id="KW-0472">Membrane</keyword>
<comment type="caution">
    <text evidence="2">The sequence shown here is derived from an EMBL/GenBank/DDBJ whole genome shotgun (WGS) entry which is preliminary data.</text>
</comment>
<dbReference type="EMBL" id="JBDXMI010000001">
    <property type="protein sequence ID" value="MEO9382922.1"/>
    <property type="molecule type" value="Genomic_DNA"/>
</dbReference>
<keyword evidence="1" id="KW-1133">Transmembrane helix</keyword>
<organism evidence="2 3">
    <name type="scientific">Chromobacterium phragmitis</name>
    <dbReference type="NCBI Taxonomy" id="2202141"/>
    <lineage>
        <taxon>Bacteria</taxon>
        <taxon>Pseudomonadati</taxon>
        <taxon>Pseudomonadota</taxon>
        <taxon>Betaproteobacteria</taxon>
        <taxon>Neisseriales</taxon>
        <taxon>Chromobacteriaceae</taxon>
        <taxon>Chromobacterium</taxon>
    </lineage>
</organism>